<proteinExistence type="predicted"/>
<comment type="caution">
    <text evidence="1">The sequence shown here is derived from an EMBL/GenBank/DDBJ whole genome shotgun (WGS) entry which is preliminary data.</text>
</comment>
<reference evidence="1 2" key="1">
    <citation type="journal article" date="2020" name="Harmful Algae">
        <title>Molecular and morphological characterization of a novel dihydroanatoxin-a producing Microcoleus species (cyanobacteria) from the Russian River, California, USA.</title>
        <authorList>
            <person name="Conklin K.Y."/>
            <person name="Stancheva R."/>
            <person name="Otten T.G."/>
            <person name="Fadness R."/>
            <person name="Boyer G.L."/>
            <person name="Read B."/>
            <person name="Zhang X."/>
            <person name="Sheath R.G."/>
        </authorList>
    </citation>
    <scope>NUCLEOTIDE SEQUENCE [LARGE SCALE GENOMIC DNA]</scope>
    <source>
        <strain evidence="1 2">PTRS2</strain>
    </source>
</reference>
<sequence>MRDPEREKEELGNPINEPVQAYNLKEAKKKCQQLATEYERSLADVRPEGKAWFRCYFQ</sequence>
<dbReference type="RefSeq" id="WP_190738037.1">
    <property type="nucleotide sequence ID" value="NZ_JBBLXS010000958.1"/>
</dbReference>
<gene>
    <name evidence="1" type="ORF">WMG39_30370</name>
</gene>
<protein>
    <submittedName>
        <fullName evidence="1">Uncharacterized protein</fullName>
    </submittedName>
</protein>
<accession>A0ABU8YXC4</accession>
<name>A0ABU8YXC4_9CYAN</name>
<keyword evidence="2" id="KW-1185">Reference proteome</keyword>
<dbReference type="EMBL" id="JBBLXS010000958">
    <property type="protein sequence ID" value="MEK0189120.1"/>
    <property type="molecule type" value="Genomic_DNA"/>
</dbReference>
<evidence type="ECO:0000313" key="2">
    <source>
        <dbReference type="Proteomes" id="UP001384579"/>
    </source>
</evidence>
<dbReference type="Proteomes" id="UP001384579">
    <property type="component" value="Unassembled WGS sequence"/>
</dbReference>
<evidence type="ECO:0000313" key="1">
    <source>
        <dbReference type="EMBL" id="MEK0189120.1"/>
    </source>
</evidence>
<organism evidence="1 2">
    <name type="scientific">Microcoleus anatoxicus PTRS2</name>
    <dbReference type="NCBI Taxonomy" id="2705321"/>
    <lineage>
        <taxon>Bacteria</taxon>
        <taxon>Bacillati</taxon>
        <taxon>Cyanobacteriota</taxon>
        <taxon>Cyanophyceae</taxon>
        <taxon>Oscillatoriophycideae</taxon>
        <taxon>Oscillatoriales</taxon>
        <taxon>Microcoleaceae</taxon>
        <taxon>Microcoleus</taxon>
        <taxon>Microcoleus anatoxicus</taxon>
    </lineage>
</organism>